<evidence type="ECO:0000256" key="4">
    <source>
        <dbReference type="ARBA" id="ARBA00022692"/>
    </source>
</evidence>
<evidence type="ECO:0000256" key="5">
    <source>
        <dbReference type="ARBA" id="ARBA00022989"/>
    </source>
</evidence>
<evidence type="ECO:0000256" key="6">
    <source>
        <dbReference type="ARBA" id="ARBA00023136"/>
    </source>
</evidence>
<dbReference type="InterPro" id="IPR001123">
    <property type="entry name" value="LeuE-type"/>
</dbReference>
<evidence type="ECO:0000313" key="9">
    <source>
        <dbReference type="Proteomes" id="UP000285376"/>
    </source>
</evidence>
<dbReference type="RefSeq" id="WP_118914262.1">
    <property type="nucleotide sequence ID" value="NZ_CBCRVH010000015.1"/>
</dbReference>
<feature type="transmembrane region" description="Helical" evidence="7">
    <location>
        <begin position="12"/>
        <end position="34"/>
    </location>
</feature>
<dbReference type="GO" id="GO:0015190">
    <property type="term" value="F:L-leucine transmembrane transporter activity"/>
    <property type="evidence" value="ECO:0007669"/>
    <property type="project" value="TreeGrafter"/>
</dbReference>
<dbReference type="PANTHER" id="PTHR30086:SF15">
    <property type="entry name" value="LEUCINE EFFLUX PROTEIN"/>
    <property type="match status" value="1"/>
</dbReference>
<name>A0A417Z2M2_9MICO</name>
<organism evidence="8 9">
    <name type="scientific">Dermacoccus abyssi</name>
    <dbReference type="NCBI Taxonomy" id="322596"/>
    <lineage>
        <taxon>Bacteria</taxon>
        <taxon>Bacillati</taxon>
        <taxon>Actinomycetota</taxon>
        <taxon>Actinomycetes</taxon>
        <taxon>Micrococcales</taxon>
        <taxon>Dermacoccaceae</taxon>
        <taxon>Dermacoccus</taxon>
    </lineage>
</organism>
<keyword evidence="5 7" id="KW-1133">Transmembrane helix</keyword>
<comment type="subcellular location">
    <subcellularLocation>
        <location evidence="1">Cell membrane</location>
        <topology evidence="1">Multi-pass membrane protein</topology>
    </subcellularLocation>
</comment>
<gene>
    <name evidence="8" type="primary">leuE</name>
    <name evidence="8" type="ORF">D1832_11825</name>
</gene>
<comment type="caution">
    <text evidence="8">The sequence shown here is derived from an EMBL/GenBank/DDBJ whole genome shotgun (WGS) entry which is preliminary data.</text>
</comment>
<dbReference type="PANTHER" id="PTHR30086">
    <property type="entry name" value="ARGININE EXPORTER PROTEIN ARGO"/>
    <property type="match status" value="1"/>
</dbReference>
<evidence type="ECO:0000256" key="1">
    <source>
        <dbReference type="ARBA" id="ARBA00004651"/>
    </source>
</evidence>
<dbReference type="AlphaFoldDB" id="A0A417Z2M2"/>
<evidence type="ECO:0000256" key="3">
    <source>
        <dbReference type="ARBA" id="ARBA00022475"/>
    </source>
</evidence>
<dbReference type="Pfam" id="PF01810">
    <property type="entry name" value="LysE"/>
    <property type="match status" value="1"/>
</dbReference>
<dbReference type="GO" id="GO:0015820">
    <property type="term" value="P:L-leucine transport"/>
    <property type="evidence" value="ECO:0007669"/>
    <property type="project" value="TreeGrafter"/>
</dbReference>
<keyword evidence="6 7" id="KW-0472">Membrane</keyword>
<feature type="transmembrane region" description="Helical" evidence="7">
    <location>
        <begin position="73"/>
        <end position="93"/>
    </location>
</feature>
<dbReference type="PIRSF" id="PIRSF006324">
    <property type="entry name" value="LeuE"/>
    <property type="match status" value="1"/>
</dbReference>
<feature type="transmembrane region" description="Helical" evidence="7">
    <location>
        <begin position="200"/>
        <end position="220"/>
    </location>
</feature>
<dbReference type="GO" id="GO:0005886">
    <property type="term" value="C:plasma membrane"/>
    <property type="evidence" value="ECO:0007669"/>
    <property type="project" value="UniProtKB-SubCell"/>
</dbReference>
<dbReference type="NCBIfam" id="NF008201">
    <property type="entry name" value="PRK10958.1"/>
    <property type="match status" value="1"/>
</dbReference>
<protein>
    <submittedName>
        <fullName evidence="8">Leucine efflux protein LeuE</fullName>
    </submittedName>
</protein>
<keyword evidence="4 7" id="KW-0812">Transmembrane</keyword>
<feature type="transmembrane region" description="Helical" evidence="7">
    <location>
        <begin position="46"/>
        <end position="67"/>
    </location>
</feature>
<sequence length="224" mass="23371">MTLTLTQLAQFTLGAVLIALLPGPNSLFVATTAAKVSRAAGWRAALGVFIGDGVLMVLAVLGAGTLLAGGSVFFRLLTLAGGAYLAWLGFGLIRQGIALRREARPSAAATGAEPTETTLTMHDARYSPFRRSLATSLLNPKAILFFAAFFVQFVHPDDPHLWSNFGVLAVIMQCISAAYLATVIAVSARLGHRASGRPGLVIGAHLVAGTAFCLFAIKLASASF</sequence>
<comment type="similarity">
    <text evidence="2">Belongs to the Rht family.</text>
</comment>
<dbReference type="EMBL" id="QWLM01000015">
    <property type="protein sequence ID" value="RHW44556.1"/>
    <property type="molecule type" value="Genomic_DNA"/>
</dbReference>
<keyword evidence="3" id="KW-1003">Cell membrane</keyword>
<evidence type="ECO:0000256" key="2">
    <source>
        <dbReference type="ARBA" id="ARBA00007928"/>
    </source>
</evidence>
<proteinExistence type="inferred from homology"/>
<evidence type="ECO:0000256" key="7">
    <source>
        <dbReference type="SAM" id="Phobius"/>
    </source>
</evidence>
<accession>A0A417Z2M2</accession>
<evidence type="ECO:0000313" key="8">
    <source>
        <dbReference type="EMBL" id="RHW44556.1"/>
    </source>
</evidence>
<dbReference type="Proteomes" id="UP000285376">
    <property type="component" value="Unassembled WGS sequence"/>
</dbReference>
<feature type="transmembrane region" description="Helical" evidence="7">
    <location>
        <begin position="165"/>
        <end position="188"/>
    </location>
</feature>
<feature type="transmembrane region" description="Helical" evidence="7">
    <location>
        <begin position="133"/>
        <end position="153"/>
    </location>
</feature>
<reference evidence="8 9" key="1">
    <citation type="submission" date="2018-08" db="EMBL/GenBank/DDBJ databases">
        <title>Whole genome sequence analysis of Dermacoccus abyssi bacteria isolated from Deep Mariana trench Micromonospora spp reveals genes involved in the environmental adaptation and production of secondary metabolites.</title>
        <authorList>
            <person name="Abdel-Mageed W.M."/>
            <person name="Lehri B."/>
            <person name="Nouioui I."/>
            <person name="Goodfellow I."/>
            <person name="Jaspars M."/>
            <person name="Karlyshev A."/>
        </authorList>
    </citation>
    <scope>NUCLEOTIDE SEQUENCE [LARGE SCALE GENOMIC DNA]</scope>
    <source>
        <strain evidence="8 9">MT1.1</strain>
    </source>
</reference>